<comment type="caution">
    <text evidence="1">The sequence shown here is derived from an EMBL/GenBank/DDBJ whole genome shotgun (WGS) entry which is preliminary data.</text>
</comment>
<proteinExistence type="predicted"/>
<dbReference type="Proteomes" id="UP000823749">
    <property type="component" value="Chromosome 11"/>
</dbReference>
<evidence type="ECO:0000313" key="1">
    <source>
        <dbReference type="EMBL" id="KAG5523891.1"/>
    </source>
</evidence>
<dbReference type="EMBL" id="JACTNZ010000011">
    <property type="protein sequence ID" value="KAG5523891.1"/>
    <property type="molecule type" value="Genomic_DNA"/>
</dbReference>
<name>A0AAV6I5N4_9ERIC</name>
<evidence type="ECO:0000313" key="2">
    <source>
        <dbReference type="Proteomes" id="UP000823749"/>
    </source>
</evidence>
<keyword evidence="2" id="KW-1185">Reference proteome</keyword>
<accession>A0AAV6I5N4</accession>
<sequence>MWPFTDKESALETEVDWSKPSIYDETTNQTKLIVPKKHGSAKNEDDPAFSSKSTLVLTKRKFEEWEL</sequence>
<organism evidence="1 2">
    <name type="scientific">Rhododendron griersonianum</name>
    <dbReference type="NCBI Taxonomy" id="479676"/>
    <lineage>
        <taxon>Eukaryota</taxon>
        <taxon>Viridiplantae</taxon>
        <taxon>Streptophyta</taxon>
        <taxon>Embryophyta</taxon>
        <taxon>Tracheophyta</taxon>
        <taxon>Spermatophyta</taxon>
        <taxon>Magnoliopsida</taxon>
        <taxon>eudicotyledons</taxon>
        <taxon>Gunneridae</taxon>
        <taxon>Pentapetalae</taxon>
        <taxon>asterids</taxon>
        <taxon>Ericales</taxon>
        <taxon>Ericaceae</taxon>
        <taxon>Ericoideae</taxon>
        <taxon>Rhodoreae</taxon>
        <taxon>Rhododendron</taxon>
    </lineage>
</organism>
<reference evidence="1" key="1">
    <citation type="submission" date="2020-08" db="EMBL/GenBank/DDBJ databases">
        <title>Plant Genome Project.</title>
        <authorList>
            <person name="Zhang R.-G."/>
        </authorList>
    </citation>
    <scope>NUCLEOTIDE SEQUENCE</scope>
    <source>
        <strain evidence="1">WSP0</strain>
        <tissue evidence="1">Leaf</tissue>
    </source>
</reference>
<protein>
    <submittedName>
        <fullName evidence="1">Uncharacterized protein</fullName>
    </submittedName>
</protein>
<gene>
    <name evidence="1" type="ORF">RHGRI_030776</name>
</gene>
<dbReference type="AlphaFoldDB" id="A0AAV6I5N4"/>